<dbReference type="RefSeq" id="XP_003883709.1">
    <property type="nucleotide sequence ID" value="XM_003883660.1"/>
</dbReference>
<dbReference type="VEuPathDB" id="ToxoDB:NCLIV_034590"/>
<evidence type="ECO:0000256" key="1">
    <source>
        <dbReference type="SAM" id="MobiDB-lite"/>
    </source>
</evidence>
<name>F0VIW6_NEOCL</name>
<feature type="region of interest" description="Disordered" evidence="1">
    <location>
        <begin position="153"/>
        <end position="183"/>
    </location>
</feature>
<keyword evidence="3" id="KW-1185">Reference proteome</keyword>
<dbReference type="EMBL" id="FR823390">
    <property type="protein sequence ID" value="CBZ53677.1"/>
    <property type="molecule type" value="Genomic_DNA"/>
</dbReference>
<dbReference type="OrthoDB" id="10430470at2759"/>
<accession>F0VIW6</accession>
<feature type="compositionally biased region" description="Basic and acidic residues" evidence="1">
    <location>
        <begin position="477"/>
        <end position="487"/>
    </location>
</feature>
<feature type="compositionally biased region" description="Basic and acidic residues" evidence="1">
    <location>
        <begin position="379"/>
        <end position="400"/>
    </location>
</feature>
<feature type="region of interest" description="Disordered" evidence="1">
    <location>
        <begin position="438"/>
        <end position="489"/>
    </location>
</feature>
<dbReference type="eggNOG" id="ENOG502QYW8">
    <property type="taxonomic scope" value="Eukaryota"/>
</dbReference>
<sequence length="907" mass="98184">MDTHVHSTSPPTLLPQERLDHLSRSPLPLQNSSIVHGASGALPQASSFPSSFSSYYPHSSFPSSSFPSSSCPPAPASPSPLTLRDFLQLLGESVAVLEGLRLLLLQLLQWGGEVGSVVRASTFLHKLLAFLFRVLRLLLSPLSAAFHLLASPRHAKREEGDGRNRERIPPPLGNRGPRSLGAVDRGTLADAEPYSASLVNTFHNAWRSAREGAQTAGGTYPISLGWSAPGFAEDKALRVAPHLHGKPGSHLQASASKPIPEKGLLSRLRGQTSWAALARVWRGRRGVVIYAAIVFGLACKLRSLWKKYSVPHLLCRHDFGEAVLEEKRFDACPKSYVRVRVFSSLAFWTLALCAAGSASSSFASSSTMSTTPGAVEEGESGRPLKAHDADQERRVPDEKLSWSTCKPHHAADQFSSAENKHKLWTGIDLGETSLALSCLPERRSSTTTGSNGEEEKEEEEEERDGGEEEEGDEKEELEEKGGKEETGGSRLHILACDELDALHLGQTKLTTRLAFQASSLFPSLSSSASSSSSFASSSSPSKWLLPAALQSSPENAPPENLPGGAAKRVFESKSEASGVRTRPFGAREKRTTPAFDVNPFLGLLSNSDPGVTPAMQEEREDAFASSHPLMNRAIQQTSQTRDSAGHDQPGDESEGFSKSSVPALSHHVQHSLPLPQKSPHALTSPSSFAPSSSSSSYPASSSTSFLPLTLPHTPLPSVLPLAAFLPPSFPGQPCPSARPGADSVLGEHQRNGDTLPRLIFGETPGSPGRSLPEKLATSDRSLERYTVPAAQRRKLQKGDGEGKGAFDAERCDPRAEGASLRRQETVRKSCRKRGENRIENVDPSASAGRPRRHEEQRNRRLYQTGKCENPDLRARAKAIWLSQQEDLKTILGVHSPRQGSRDFRRVR</sequence>
<organism evidence="2 3">
    <name type="scientific">Neospora caninum (strain Liverpool)</name>
    <dbReference type="NCBI Taxonomy" id="572307"/>
    <lineage>
        <taxon>Eukaryota</taxon>
        <taxon>Sar</taxon>
        <taxon>Alveolata</taxon>
        <taxon>Apicomplexa</taxon>
        <taxon>Conoidasida</taxon>
        <taxon>Coccidia</taxon>
        <taxon>Eucoccidiorida</taxon>
        <taxon>Eimeriorina</taxon>
        <taxon>Sarcocystidae</taxon>
        <taxon>Neospora</taxon>
    </lineage>
</organism>
<feature type="region of interest" description="Disordered" evidence="1">
    <location>
        <begin position="732"/>
        <end position="868"/>
    </location>
</feature>
<feature type="compositionally biased region" description="Basic and acidic residues" evidence="1">
    <location>
        <begin position="156"/>
        <end position="168"/>
    </location>
</feature>
<feature type="compositionally biased region" description="Acidic residues" evidence="1">
    <location>
        <begin position="452"/>
        <end position="476"/>
    </location>
</feature>
<dbReference type="Proteomes" id="UP000007494">
    <property type="component" value="Chromosome VIII"/>
</dbReference>
<protein>
    <submittedName>
        <fullName evidence="2">Uncharacterized protein</fullName>
    </submittedName>
</protein>
<dbReference type="GeneID" id="13443088"/>
<reference evidence="3" key="1">
    <citation type="journal article" date="2012" name="PLoS Pathog.">
        <title>Comparative genomics of the apicomplexan parasites Toxoplasma gondii and Neospora caninum: Coccidia differing in host range and transmission strategy.</title>
        <authorList>
            <person name="Reid A.J."/>
            <person name="Vermont S.J."/>
            <person name="Cotton J.A."/>
            <person name="Harris D."/>
            <person name="Hill-Cawthorne G.A."/>
            <person name="Konen-Waisman S."/>
            <person name="Latham S.M."/>
            <person name="Mourier T."/>
            <person name="Norton R."/>
            <person name="Quail M.A."/>
            <person name="Sanders M."/>
            <person name="Shanmugam D."/>
            <person name="Sohal A."/>
            <person name="Wasmuth J.D."/>
            <person name="Brunk B."/>
            <person name="Grigg M.E."/>
            <person name="Howard J.C."/>
            <person name="Parkinson J."/>
            <person name="Roos D.S."/>
            <person name="Trees A.J."/>
            <person name="Berriman M."/>
            <person name="Pain A."/>
            <person name="Wastling J.M."/>
        </authorList>
    </citation>
    <scope>NUCLEOTIDE SEQUENCE [LARGE SCALE GENOMIC DNA]</scope>
    <source>
        <strain evidence="3">Liverpool</strain>
    </source>
</reference>
<dbReference type="OMA" id="ESIWRSQ"/>
<dbReference type="InParanoid" id="F0VIW6"/>
<feature type="region of interest" description="Disordered" evidence="1">
    <location>
        <begin position="546"/>
        <end position="591"/>
    </location>
</feature>
<feature type="region of interest" description="Disordered" evidence="1">
    <location>
        <begin position="635"/>
        <end position="703"/>
    </location>
</feature>
<feature type="compositionally biased region" description="Basic and acidic residues" evidence="1">
    <location>
        <begin position="796"/>
        <end position="840"/>
    </location>
</feature>
<evidence type="ECO:0000313" key="3">
    <source>
        <dbReference type="Proteomes" id="UP000007494"/>
    </source>
</evidence>
<proteinExistence type="predicted"/>
<gene>
    <name evidence="2" type="ORF">NCLIV_034590</name>
</gene>
<dbReference type="AlphaFoldDB" id="F0VIW6"/>
<evidence type="ECO:0000313" key="2">
    <source>
        <dbReference type="EMBL" id="CBZ53677.1"/>
    </source>
</evidence>
<feature type="compositionally biased region" description="Low complexity" evidence="1">
    <location>
        <begin position="682"/>
        <end position="703"/>
    </location>
</feature>
<feature type="region of interest" description="Disordered" evidence="1">
    <location>
        <begin position="361"/>
        <end position="413"/>
    </location>
</feature>
<feature type="compositionally biased region" description="Low complexity" evidence="1">
    <location>
        <begin position="361"/>
        <end position="371"/>
    </location>
</feature>